<dbReference type="GO" id="GO:0006352">
    <property type="term" value="P:DNA-templated transcription initiation"/>
    <property type="evidence" value="ECO:0007669"/>
    <property type="project" value="InterPro"/>
</dbReference>
<dbReference type="RefSeq" id="WP_099154995.1">
    <property type="nucleotide sequence ID" value="NZ_PDUD01000052.1"/>
</dbReference>
<dbReference type="EMBL" id="PDUD01000052">
    <property type="protein sequence ID" value="PHN01562.1"/>
    <property type="molecule type" value="Genomic_DNA"/>
</dbReference>
<accession>A0A2D0MZ51</accession>
<organism evidence="1 2">
    <name type="scientific">Flavilitoribacter nigricans (strain ATCC 23147 / DSM 23189 / NBRC 102662 / NCIMB 1420 / SS-2)</name>
    <name type="common">Lewinella nigricans</name>
    <dbReference type="NCBI Taxonomy" id="1122177"/>
    <lineage>
        <taxon>Bacteria</taxon>
        <taxon>Pseudomonadati</taxon>
        <taxon>Bacteroidota</taxon>
        <taxon>Saprospiria</taxon>
        <taxon>Saprospirales</taxon>
        <taxon>Lewinellaceae</taxon>
        <taxon>Flavilitoribacter</taxon>
    </lineage>
</organism>
<evidence type="ECO:0000313" key="2">
    <source>
        <dbReference type="Proteomes" id="UP000223913"/>
    </source>
</evidence>
<dbReference type="OrthoDB" id="1099849at2"/>
<reference evidence="1 2" key="1">
    <citation type="submission" date="2017-10" db="EMBL/GenBank/DDBJ databases">
        <title>The draft genome sequence of Lewinella nigricans NBRC 102662.</title>
        <authorList>
            <person name="Wang K."/>
        </authorList>
    </citation>
    <scope>NUCLEOTIDE SEQUENCE [LARGE SCALE GENOMIC DNA]</scope>
    <source>
        <strain evidence="1 2">NBRC 102662</strain>
    </source>
</reference>
<sequence>MTDREIPEAIKRGDQRAEQYFYRENKEPCIHYACKRFFWKNKEGISIRCSPEDAEELYNDACALFIQNILKDRIDQLEIKISTYLIKTMQYFWYNKARVASKPRPESPPEEIAETAKESMRINVQRAIAQLDDKCREMMTYRYILGWEDYEDIAQATGKNNGDVVRNLISRCRKRFRELYVAVTNLSDI</sequence>
<comment type="caution">
    <text evidence="1">The sequence shown here is derived from an EMBL/GenBank/DDBJ whole genome shotgun (WGS) entry which is preliminary data.</text>
</comment>
<dbReference type="Gene3D" id="1.10.1740.10">
    <property type="match status" value="1"/>
</dbReference>
<protein>
    <recommendedName>
        <fullName evidence="3">Sigma-70 family RNA polymerase sigma factor</fullName>
    </recommendedName>
</protein>
<evidence type="ECO:0008006" key="3">
    <source>
        <dbReference type="Google" id="ProtNLM"/>
    </source>
</evidence>
<dbReference type="GO" id="GO:0003700">
    <property type="term" value="F:DNA-binding transcription factor activity"/>
    <property type="evidence" value="ECO:0007669"/>
    <property type="project" value="InterPro"/>
</dbReference>
<proteinExistence type="predicted"/>
<dbReference type="InterPro" id="IPR036388">
    <property type="entry name" value="WH-like_DNA-bd_sf"/>
</dbReference>
<name>A0A2D0MZ51_FLAN2</name>
<dbReference type="AlphaFoldDB" id="A0A2D0MZ51"/>
<gene>
    <name evidence="1" type="ORF">CRP01_36285</name>
</gene>
<keyword evidence="2" id="KW-1185">Reference proteome</keyword>
<dbReference type="SUPFAM" id="SSF88946">
    <property type="entry name" value="Sigma2 domain of RNA polymerase sigma factors"/>
    <property type="match status" value="1"/>
</dbReference>
<dbReference type="SUPFAM" id="SSF88659">
    <property type="entry name" value="Sigma3 and sigma4 domains of RNA polymerase sigma factors"/>
    <property type="match status" value="1"/>
</dbReference>
<dbReference type="InterPro" id="IPR013324">
    <property type="entry name" value="RNA_pol_sigma_r3/r4-like"/>
</dbReference>
<dbReference type="InterPro" id="IPR013325">
    <property type="entry name" value="RNA_pol_sigma_r2"/>
</dbReference>
<evidence type="ECO:0000313" key="1">
    <source>
        <dbReference type="EMBL" id="PHN01562.1"/>
    </source>
</evidence>
<dbReference type="Gene3D" id="1.10.10.10">
    <property type="entry name" value="Winged helix-like DNA-binding domain superfamily/Winged helix DNA-binding domain"/>
    <property type="match status" value="1"/>
</dbReference>
<dbReference type="Proteomes" id="UP000223913">
    <property type="component" value="Unassembled WGS sequence"/>
</dbReference>